<dbReference type="PROSITE" id="PS00061">
    <property type="entry name" value="ADH_SHORT"/>
    <property type="match status" value="1"/>
</dbReference>
<dbReference type="Proteomes" id="UP001558652">
    <property type="component" value="Unassembled WGS sequence"/>
</dbReference>
<dbReference type="InterPro" id="IPR002347">
    <property type="entry name" value="SDR_fam"/>
</dbReference>
<dbReference type="PRINTS" id="PR00081">
    <property type="entry name" value="GDHRDH"/>
</dbReference>
<evidence type="ECO:0000313" key="5">
    <source>
        <dbReference type="Proteomes" id="UP001558652"/>
    </source>
</evidence>
<dbReference type="Gene3D" id="3.40.50.720">
    <property type="entry name" value="NAD(P)-binding Rossmann-like Domain"/>
    <property type="match status" value="1"/>
</dbReference>
<proteinExistence type="inferred from homology"/>
<evidence type="ECO:0000313" key="4">
    <source>
        <dbReference type="EMBL" id="KAL1122139.1"/>
    </source>
</evidence>
<dbReference type="AlphaFoldDB" id="A0ABD0Y571"/>
<dbReference type="EMBL" id="JBFDAA010000014">
    <property type="protein sequence ID" value="KAL1122139.1"/>
    <property type="molecule type" value="Genomic_DNA"/>
</dbReference>
<dbReference type="InterPro" id="IPR020904">
    <property type="entry name" value="Sc_DH/Rdtase_CS"/>
</dbReference>
<comment type="caution">
    <text evidence="4">The sequence shown here is derived from an EMBL/GenBank/DDBJ whole genome shotgun (WGS) entry which is preliminary data.</text>
</comment>
<keyword evidence="2" id="KW-0560">Oxidoreductase</keyword>
<dbReference type="PANTHER" id="PTHR43115:SF4">
    <property type="entry name" value="DEHYDROGENASE_REDUCTASE SDR FAMILY MEMBER 11"/>
    <property type="match status" value="1"/>
</dbReference>
<feature type="compositionally biased region" description="Polar residues" evidence="3">
    <location>
        <begin position="9"/>
        <end position="23"/>
    </location>
</feature>
<accession>A0ABD0Y571</accession>
<sequence>MASKRRNMFQKNKTQETTENANNKLYHKRMANEFQVWSEGFKFFVKDLGYGGTDCRYEVCGLKRTGVDAFKSHDTQAEKRFASGHSQLVGCFLITHQGVPAVPGFSHNHDCICSLLRLDRVEKVTNLAKFSREITTYCNLDKLRAMFNVNVIAPALCAREYFKWIKTANSNGHIININSIAGVKTLPNKGLHSYSASKQAAKCISEGMRFEILQTKLPIKITDLYPGCGATELFGEEEMKELIGVIGDPTAFLKPQEIADAVVHVLSTDPEVRISNMMIQHSREIFM</sequence>
<feature type="region of interest" description="Disordered" evidence="3">
    <location>
        <begin position="1"/>
        <end position="23"/>
    </location>
</feature>
<dbReference type="InterPro" id="IPR036291">
    <property type="entry name" value="NAD(P)-bd_dom_sf"/>
</dbReference>
<dbReference type="SUPFAM" id="SSF51735">
    <property type="entry name" value="NAD(P)-binding Rossmann-fold domains"/>
    <property type="match status" value="1"/>
</dbReference>
<gene>
    <name evidence="4" type="ORF">AAG570_003544</name>
</gene>
<evidence type="ECO:0000256" key="1">
    <source>
        <dbReference type="ARBA" id="ARBA00006484"/>
    </source>
</evidence>
<dbReference type="GO" id="GO:0016491">
    <property type="term" value="F:oxidoreductase activity"/>
    <property type="evidence" value="ECO:0007669"/>
    <property type="project" value="UniProtKB-KW"/>
</dbReference>
<dbReference type="PANTHER" id="PTHR43115">
    <property type="entry name" value="DEHYDROGENASE/REDUCTASE SDR FAMILY MEMBER 11"/>
    <property type="match status" value="1"/>
</dbReference>
<evidence type="ECO:0000256" key="3">
    <source>
        <dbReference type="SAM" id="MobiDB-lite"/>
    </source>
</evidence>
<protein>
    <submittedName>
        <fullName evidence="4">Uncharacterized protein</fullName>
    </submittedName>
</protein>
<comment type="similarity">
    <text evidence="1">Belongs to the short-chain dehydrogenases/reductases (SDR) family.</text>
</comment>
<reference evidence="4 5" key="1">
    <citation type="submission" date="2024-07" db="EMBL/GenBank/DDBJ databases">
        <title>Chromosome-level genome assembly of the water stick insect Ranatra chinensis (Heteroptera: Nepidae).</title>
        <authorList>
            <person name="Liu X."/>
        </authorList>
    </citation>
    <scope>NUCLEOTIDE SEQUENCE [LARGE SCALE GENOMIC DNA]</scope>
    <source>
        <strain evidence="4">Cailab_2021Rc</strain>
        <tissue evidence="4">Muscle</tissue>
    </source>
</reference>
<evidence type="ECO:0000256" key="2">
    <source>
        <dbReference type="ARBA" id="ARBA00023002"/>
    </source>
</evidence>
<dbReference type="Pfam" id="PF00106">
    <property type="entry name" value="adh_short"/>
    <property type="match status" value="1"/>
</dbReference>
<organism evidence="4 5">
    <name type="scientific">Ranatra chinensis</name>
    <dbReference type="NCBI Taxonomy" id="642074"/>
    <lineage>
        <taxon>Eukaryota</taxon>
        <taxon>Metazoa</taxon>
        <taxon>Ecdysozoa</taxon>
        <taxon>Arthropoda</taxon>
        <taxon>Hexapoda</taxon>
        <taxon>Insecta</taxon>
        <taxon>Pterygota</taxon>
        <taxon>Neoptera</taxon>
        <taxon>Paraneoptera</taxon>
        <taxon>Hemiptera</taxon>
        <taxon>Heteroptera</taxon>
        <taxon>Panheteroptera</taxon>
        <taxon>Nepomorpha</taxon>
        <taxon>Nepidae</taxon>
        <taxon>Ranatrinae</taxon>
        <taxon>Ranatra</taxon>
    </lineage>
</organism>
<name>A0ABD0Y571_9HEMI</name>
<keyword evidence="5" id="KW-1185">Reference proteome</keyword>